<dbReference type="Gene3D" id="3.10.620.30">
    <property type="match status" value="1"/>
</dbReference>
<dbReference type="PANTHER" id="PTHR33490:SF6">
    <property type="entry name" value="SLL1049 PROTEIN"/>
    <property type="match status" value="1"/>
</dbReference>
<comment type="caution">
    <text evidence="2">The sequence shown here is derived from an EMBL/GenBank/DDBJ whole genome shotgun (WGS) entry which is preliminary data.</text>
</comment>
<accession>A0ABT3M7K0</accession>
<dbReference type="Proteomes" id="UP001208794">
    <property type="component" value="Unassembled WGS sequence"/>
</dbReference>
<dbReference type="SUPFAM" id="SSF54001">
    <property type="entry name" value="Cysteine proteinases"/>
    <property type="match status" value="1"/>
</dbReference>
<dbReference type="PANTHER" id="PTHR33490">
    <property type="entry name" value="BLR5614 PROTEIN-RELATED"/>
    <property type="match status" value="1"/>
</dbReference>
<dbReference type="InterPro" id="IPR038765">
    <property type="entry name" value="Papain-like_cys_pep_sf"/>
</dbReference>
<evidence type="ECO:0000313" key="2">
    <source>
        <dbReference type="EMBL" id="MCW7504366.1"/>
    </source>
</evidence>
<dbReference type="InterPro" id="IPR002931">
    <property type="entry name" value="Transglutaminase-like"/>
</dbReference>
<sequence length="585" mass="67422">MKHWILGFLIVLTSGSLVAVERGEVSFEWKQIGTKYEYDPNFSFPDSESVELFESFLPIKSQLYFQTKNKEKEYHLYQYDLPTKKITPISWDKGRVLGWALCSDTVYIQTKQKLFVVSQDSFEIKNEFNIASKTNGWKDFVCLKEKLVRLEKDQLEVYDVNSMEKVSELQLPMKSVQRIIKRSDSEILLVSSFAGNTIQVFSLEEGTTTTKEWKFPTNHRALFKMAVLGSDRFLIFDPITKIYGEWFLFDEHFFPIGDGLFIRSDEKAVRFSPIKSNLEYQLDLTSISDIPESNFHVILPKKDTYSQKLREETFYSPSTFSLDDSGNRTLTVKVPPMKEGESKTITVYRGKLTRYKIHWKLGPELIVNREESESKHPNELRDDWFVKLEDPIVVTKRNELFQEKTSIKELLMETSQYVSSIPYKSGKFESAPNVIQKNNGGCTEHSYVTMSLLRGKGIPARLVWNYLPTESSDEMSFNHKFVEVWVNGYGWIPMEPLSPPKSKPGVTYARHLVFAVLPTPTHPKISGGDRLVQLTKDQLSLGKKLKMKLTILKQGEGVQGEESLEIQPNQMRNRAIQSGEELVVP</sequence>
<reference evidence="2 3" key="1">
    <citation type="submission" date="2022-06" db="EMBL/GenBank/DDBJ databases">
        <title>Leptospira isolates from biofilms formed at urban environments.</title>
        <authorList>
            <person name="Ribeiro P.S."/>
            <person name="Sousa T."/>
            <person name="Carvalho N."/>
            <person name="Aburjaile F."/>
            <person name="Neves F."/>
            <person name="Oliveira D."/>
            <person name="Blanco L."/>
            <person name="Lima J."/>
            <person name="Costa F."/>
            <person name="Brenig B."/>
            <person name="Soares S."/>
            <person name="Ramos R."/>
            <person name="Goes-Neto A."/>
            <person name="Matiuzzi M."/>
            <person name="Azevedo V."/>
            <person name="Ristow P."/>
        </authorList>
    </citation>
    <scope>NUCLEOTIDE SEQUENCE [LARGE SCALE GENOMIC DNA]</scope>
    <source>
        <strain evidence="2 3">VSF14</strain>
    </source>
</reference>
<keyword evidence="3" id="KW-1185">Reference proteome</keyword>
<dbReference type="EMBL" id="JAMQPR010000001">
    <property type="protein sequence ID" value="MCW7504366.1"/>
    <property type="molecule type" value="Genomic_DNA"/>
</dbReference>
<feature type="domain" description="Transglutaminase-like" evidence="1">
    <location>
        <begin position="434"/>
        <end position="498"/>
    </location>
</feature>
<evidence type="ECO:0000259" key="1">
    <source>
        <dbReference type="SMART" id="SM00460"/>
    </source>
</evidence>
<proteinExistence type="predicted"/>
<organism evidence="2 3">
    <name type="scientific">Leptospira paudalimensis</name>
    <dbReference type="NCBI Taxonomy" id="2950024"/>
    <lineage>
        <taxon>Bacteria</taxon>
        <taxon>Pseudomonadati</taxon>
        <taxon>Spirochaetota</taxon>
        <taxon>Spirochaetia</taxon>
        <taxon>Leptospirales</taxon>
        <taxon>Leptospiraceae</taxon>
        <taxon>Leptospira</taxon>
    </lineage>
</organism>
<dbReference type="Pfam" id="PF01841">
    <property type="entry name" value="Transglut_core"/>
    <property type="match status" value="1"/>
</dbReference>
<protein>
    <submittedName>
        <fullName evidence="2">Transglutaminase family protein</fullName>
    </submittedName>
</protein>
<gene>
    <name evidence="2" type="ORF">ND855_09545</name>
</gene>
<dbReference type="SUPFAM" id="SSF82171">
    <property type="entry name" value="DPP6 N-terminal domain-like"/>
    <property type="match status" value="1"/>
</dbReference>
<dbReference type="RefSeq" id="WP_265358151.1">
    <property type="nucleotide sequence ID" value="NZ_JAMQPR010000001.1"/>
</dbReference>
<evidence type="ECO:0000313" key="3">
    <source>
        <dbReference type="Proteomes" id="UP001208794"/>
    </source>
</evidence>
<name>A0ABT3M7K0_9LEPT</name>
<dbReference type="SMART" id="SM00460">
    <property type="entry name" value="TGc"/>
    <property type="match status" value="1"/>
</dbReference>